<dbReference type="GO" id="GO:0005802">
    <property type="term" value="C:trans-Golgi network"/>
    <property type="evidence" value="ECO:0007669"/>
    <property type="project" value="TreeGrafter"/>
</dbReference>
<evidence type="ECO:0000256" key="6">
    <source>
        <dbReference type="RuleBase" id="RU361264"/>
    </source>
</evidence>
<feature type="region of interest" description="Disordered" evidence="7">
    <location>
        <begin position="1"/>
        <end position="95"/>
    </location>
</feature>
<keyword evidence="4 6" id="KW-1133">Transmembrane helix</keyword>
<accession>A0A8H4BQ12</accession>
<feature type="transmembrane region" description="Helical" evidence="6">
    <location>
        <begin position="216"/>
        <end position="238"/>
    </location>
</feature>
<evidence type="ECO:0000313" key="9">
    <source>
        <dbReference type="EMBL" id="KAF1805342.1"/>
    </source>
</evidence>
<comment type="similarity">
    <text evidence="2 6">Belongs to the YIP1 family.</text>
</comment>
<keyword evidence="5 6" id="KW-0472">Membrane</keyword>
<feature type="compositionally biased region" description="Basic and acidic residues" evidence="7">
    <location>
        <begin position="1"/>
        <end position="10"/>
    </location>
</feature>
<keyword evidence="3 6" id="KW-0812">Transmembrane</keyword>
<reference evidence="9 10" key="1">
    <citation type="submission" date="2019-09" db="EMBL/GenBank/DDBJ databases">
        <authorList>
            <consortium name="DOE Joint Genome Institute"/>
            <person name="Mondo S.J."/>
            <person name="Navarro-Mendoza M.I."/>
            <person name="Perez-Arques C."/>
            <person name="Panchal S."/>
            <person name="Nicolas F.E."/>
            <person name="Ganguly P."/>
            <person name="Pangilinan J."/>
            <person name="Grigoriev I."/>
            <person name="Heitman J."/>
            <person name="Sanya K."/>
            <person name="Garre V."/>
        </authorList>
    </citation>
    <scope>NUCLEOTIDE SEQUENCE [LARGE SCALE GENOMIC DNA]</scope>
    <source>
        <strain evidence="9 10">MU402</strain>
    </source>
</reference>
<feature type="compositionally biased region" description="Low complexity" evidence="7">
    <location>
        <begin position="47"/>
        <end position="67"/>
    </location>
</feature>
<gene>
    <name evidence="9" type="ORF">FB192DRAFT_1362452</name>
</gene>
<dbReference type="Proteomes" id="UP000469890">
    <property type="component" value="Unassembled WGS sequence"/>
</dbReference>
<name>A0A8H4BQ12_MUCCL</name>
<organism evidence="9 10">
    <name type="scientific">Mucor circinelloides f. lusitanicus</name>
    <name type="common">Mucor racemosus var. lusitanicus</name>
    <dbReference type="NCBI Taxonomy" id="29924"/>
    <lineage>
        <taxon>Eukaryota</taxon>
        <taxon>Fungi</taxon>
        <taxon>Fungi incertae sedis</taxon>
        <taxon>Mucoromycota</taxon>
        <taxon>Mucoromycotina</taxon>
        <taxon>Mucoromycetes</taxon>
        <taxon>Mucorales</taxon>
        <taxon>Mucorineae</taxon>
        <taxon>Mucoraceae</taxon>
        <taxon>Mucor</taxon>
    </lineage>
</organism>
<feature type="transmembrane region" description="Helical" evidence="6">
    <location>
        <begin position="250"/>
        <end position="268"/>
    </location>
</feature>
<dbReference type="GO" id="GO:0006888">
    <property type="term" value="P:endoplasmic reticulum to Golgi vesicle-mediated transport"/>
    <property type="evidence" value="ECO:0007669"/>
    <property type="project" value="InterPro"/>
</dbReference>
<evidence type="ECO:0000259" key="8">
    <source>
        <dbReference type="Pfam" id="PF04893"/>
    </source>
</evidence>
<evidence type="ECO:0000256" key="7">
    <source>
        <dbReference type="SAM" id="MobiDB-lite"/>
    </source>
</evidence>
<dbReference type="GO" id="GO:0000139">
    <property type="term" value="C:Golgi membrane"/>
    <property type="evidence" value="ECO:0007669"/>
    <property type="project" value="UniProtKB-SubCell"/>
</dbReference>
<feature type="transmembrane region" description="Helical" evidence="6">
    <location>
        <begin position="159"/>
        <end position="180"/>
    </location>
</feature>
<feature type="domain" description="Yip1" evidence="8">
    <location>
        <begin position="127"/>
        <end position="266"/>
    </location>
</feature>
<protein>
    <recommendedName>
        <fullName evidence="6">Protein YIP</fullName>
    </recommendedName>
</protein>
<proteinExistence type="inferred from homology"/>
<evidence type="ECO:0000256" key="2">
    <source>
        <dbReference type="ARBA" id="ARBA00010596"/>
    </source>
</evidence>
<dbReference type="InterPro" id="IPR045231">
    <property type="entry name" value="Yip1/4-like"/>
</dbReference>
<evidence type="ECO:0000256" key="1">
    <source>
        <dbReference type="ARBA" id="ARBA00004141"/>
    </source>
</evidence>
<evidence type="ECO:0000256" key="5">
    <source>
        <dbReference type="ARBA" id="ARBA00023136"/>
    </source>
</evidence>
<dbReference type="PANTHER" id="PTHR21236">
    <property type="entry name" value="GOLGI MEMBRANE PROTEIN YIP1"/>
    <property type="match status" value="1"/>
</dbReference>
<comment type="caution">
    <text evidence="9">The sequence shown here is derived from an EMBL/GenBank/DDBJ whole genome shotgun (WGS) entry which is preliminary data.</text>
</comment>
<dbReference type="InterPro" id="IPR006977">
    <property type="entry name" value="Yip1_dom"/>
</dbReference>
<evidence type="ECO:0000256" key="3">
    <source>
        <dbReference type="ARBA" id="ARBA00022692"/>
    </source>
</evidence>
<feature type="compositionally biased region" description="Polar residues" evidence="7">
    <location>
        <begin position="71"/>
        <end position="95"/>
    </location>
</feature>
<dbReference type="AlphaFoldDB" id="A0A8H4BQ12"/>
<comment type="subcellular location">
    <subcellularLocation>
        <location evidence="6">Golgi apparatus membrane</location>
        <topology evidence="6">Multi-pass membrane protein</topology>
    </subcellularLocation>
    <subcellularLocation>
        <location evidence="1">Membrane</location>
        <topology evidence="1">Multi-pass membrane protein</topology>
    </subcellularLocation>
</comment>
<sequence length="270" mass="29187">MLSPSKHQEDYDNPFANSASIDPFQDAAYIEPDLDLTGQSTTVNTTQPAQAAAAASSPSSSQPAAAPMGNIGSSASTARRTEQPADTSTSVYSGQDTLDEPVTVTISRDLKKVGNKLLQVLHPNGDRDVLRDWDLWGPLLLCLTLAILLSIRAPDNQAVSIFTSVFVIVWLGAAVVTLNAKLLGGAVSFFQSVCVMGYCLFPIVVSALVATFVRLIWVRLPVSIVTFAWSTYASIGFMSESQIHLENRRALAVFPLFLFYFVIAWLVLLS</sequence>
<feature type="compositionally biased region" description="Polar residues" evidence="7">
    <location>
        <begin position="37"/>
        <end position="46"/>
    </location>
</feature>
<dbReference type="Pfam" id="PF04893">
    <property type="entry name" value="Yip1"/>
    <property type="match status" value="1"/>
</dbReference>
<feature type="transmembrane region" description="Helical" evidence="6">
    <location>
        <begin position="187"/>
        <end position="210"/>
    </location>
</feature>
<dbReference type="EMBL" id="JAAECE010000002">
    <property type="protein sequence ID" value="KAF1805342.1"/>
    <property type="molecule type" value="Genomic_DNA"/>
</dbReference>
<evidence type="ECO:0000313" key="10">
    <source>
        <dbReference type="Proteomes" id="UP000469890"/>
    </source>
</evidence>
<feature type="transmembrane region" description="Helical" evidence="6">
    <location>
        <begin position="135"/>
        <end position="153"/>
    </location>
</feature>
<dbReference type="PANTHER" id="PTHR21236:SF1">
    <property type="entry name" value="PROTEIN YIPF6"/>
    <property type="match status" value="1"/>
</dbReference>
<evidence type="ECO:0000256" key="4">
    <source>
        <dbReference type="ARBA" id="ARBA00022989"/>
    </source>
</evidence>